<dbReference type="EMBL" id="CAXAMM010021968">
    <property type="protein sequence ID" value="CAK9050931.1"/>
    <property type="molecule type" value="Genomic_DNA"/>
</dbReference>
<comment type="caution">
    <text evidence="2">The sequence shown here is derived from an EMBL/GenBank/DDBJ whole genome shotgun (WGS) entry which is preliminary data.</text>
</comment>
<feature type="region of interest" description="Disordered" evidence="1">
    <location>
        <begin position="138"/>
        <end position="192"/>
    </location>
</feature>
<organism evidence="2 3">
    <name type="scientific">Durusdinium trenchii</name>
    <dbReference type="NCBI Taxonomy" id="1381693"/>
    <lineage>
        <taxon>Eukaryota</taxon>
        <taxon>Sar</taxon>
        <taxon>Alveolata</taxon>
        <taxon>Dinophyceae</taxon>
        <taxon>Suessiales</taxon>
        <taxon>Symbiodiniaceae</taxon>
        <taxon>Durusdinium</taxon>
    </lineage>
</organism>
<accession>A0ABP0MID3</accession>
<gene>
    <name evidence="2" type="ORF">SCF082_LOCUS28013</name>
</gene>
<evidence type="ECO:0000256" key="1">
    <source>
        <dbReference type="SAM" id="MobiDB-lite"/>
    </source>
</evidence>
<reference evidence="2 3" key="1">
    <citation type="submission" date="2024-02" db="EMBL/GenBank/DDBJ databases">
        <authorList>
            <person name="Chen Y."/>
            <person name="Shah S."/>
            <person name="Dougan E. K."/>
            <person name="Thang M."/>
            <person name="Chan C."/>
        </authorList>
    </citation>
    <scope>NUCLEOTIDE SEQUENCE [LARGE SCALE GENOMIC DNA]</scope>
</reference>
<evidence type="ECO:0000313" key="2">
    <source>
        <dbReference type="EMBL" id="CAK9050931.1"/>
    </source>
</evidence>
<protein>
    <submittedName>
        <fullName evidence="2">Uncharacterized protein</fullName>
    </submittedName>
</protein>
<name>A0ABP0MID3_9DINO</name>
<evidence type="ECO:0000313" key="3">
    <source>
        <dbReference type="Proteomes" id="UP001642464"/>
    </source>
</evidence>
<keyword evidence="3" id="KW-1185">Reference proteome</keyword>
<sequence>MTLVVDHSGRLHTKHKCTMKDLIANSEVILVGVEGLCGKARLSVYTMQKAILQFYSQCKLFPSGVVSEIPAVQDWAMKMSIAIAKMVTLHIVYCHGIEIAEADETVIGFEAQEVDRFEDGSSCQGRRTLVTAAVTQPAFSSCQRHPPARAEAGEQDAKGDLPGASDQETEHPAKTRAGEKGPECLDQPDAPKWEYGKKKTEFVKRKRADGLSYIEAIAVWDDSYEKAELLGLASKEPPLTLTTTRCVFVPYGYEGSEFVSQGNVLAVRAILLCVLASFLGLRWLLEQPSGSSFEDLPEFQLLLRVAEVIW</sequence>
<proteinExistence type="predicted"/>
<feature type="compositionally biased region" description="Basic and acidic residues" evidence="1">
    <location>
        <begin position="168"/>
        <end position="192"/>
    </location>
</feature>
<dbReference type="Proteomes" id="UP001642464">
    <property type="component" value="Unassembled WGS sequence"/>
</dbReference>